<dbReference type="GO" id="GO:0005789">
    <property type="term" value="C:endoplasmic reticulum membrane"/>
    <property type="evidence" value="ECO:0007669"/>
    <property type="project" value="UniProtKB-SubCell"/>
</dbReference>
<comment type="function">
    <text evidence="15">Required for vesicular transport from the ER to the Golgi complex. Functions as a SNARE associated with ER-derived vesicles.</text>
</comment>
<evidence type="ECO:0000256" key="12">
    <source>
        <dbReference type="ARBA" id="ARBA00023136"/>
    </source>
</evidence>
<feature type="transmembrane region" description="Helical" evidence="16">
    <location>
        <begin position="241"/>
        <end position="260"/>
    </location>
</feature>
<keyword evidence="19" id="KW-1185">Reference proteome</keyword>
<name>A0A9J5YBT3_SOLCO</name>
<dbReference type="GO" id="GO:0003735">
    <property type="term" value="F:structural constituent of ribosome"/>
    <property type="evidence" value="ECO:0007669"/>
    <property type="project" value="InterPro"/>
</dbReference>
<feature type="domain" description="T-SNARE coiled-coil homology" evidence="17">
    <location>
        <begin position="359"/>
        <end position="421"/>
    </location>
</feature>
<dbReference type="SUPFAM" id="SSF46561">
    <property type="entry name" value="Ribosomal protein L29 (L29p)"/>
    <property type="match status" value="1"/>
</dbReference>
<dbReference type="GO" id="GO:0005840">
    <property type="term" value="C:ribosome"/>
    <property type="evidence" value="ECO:0007669"/>
    <property type="project" value="UniProtKB-KW"/>
</dbReference>
<evidence type="ECO:0000256" key="10">
    <source>
        <dbReference type="ARBA" id="ARBA00023034"/>
    </source>
</evidence>
<keyword evidence="8" id="KW-0689">Ribosomal protein</keyword>
<organism evidence="18 19">
    <name type="scientific">Solanum commersonii</name>
    <name type="common">Commerson's wild potato</name>
    <name type="synonym">Commerson's nightshade</name>
    <dbReference type="NCBI Taxonomy" id="4109"/>
    <lineage>
        <taxon>Eukaryota</taxon>
        <taxon>Viridiplantae</taxon>
        <taxon>Streptophyta</taxon>
        <taxon>Embryophyta</taxon>
        <taxon>Tracheophyta</taxon>
        <taxon>Spermatophyta</taxon>
        <taxon>Magnoliopsida</taxon>
        <taxon>eudicotyledons</taxon>
        <taxon>Gunneridae</taxon>
        <taxon>Pentapetalae</taxon>
        <taxon>asterids</taxon>
        <taxon>lamiids</taxon>
        <taxon>Solanales</taxon>
        <taxon>Solanaceae</taxon>
        <taxon>Solanoideae</taxon>
        <taxon>Solaneae</taxon>
        <taxon>Solanum</taxon>
    </lineage>
</organism>
<dbReference type="InterPro" id="IPR036049">
    <property type="entry name" value="Ribosomal_uL29_sf"/>
</dbReference>
<keyword evidence="7" id="KW-0653">Protein transport</keyword>
<evidence type="ECO:0000256" key="2">
    <source>
        <dbReference type="ARBA" id="ARBA00004409"/>
    </source>
</evidence>
<keyword evidence="5 16" id="KW-0812">Transmembrane</keyword>
<keyword evidence="6" id="KW-0256">Endoplasmic reticulum</keyword>
<keyword evidence="10" id="KW-0333">Golgi apparatus</keyword>
<dbReference type="GO" id="GO:0000139">
    <property type="term" value="C:Golgi membrane"/>
    <property type="evidence" value="ECO:0007669"/>
    <property type="project" value="UniProtKB-SubCell"/>
</dbReference>
<reference evidence="18 19" key="1">
    <citation type="submission" date="2020-09" db="EMBL/GenBank/DDBJ databases">
        <title>De no assembly of potato wild relative species, Solanum commersonii.</title>
        <authorList>
            <person name="Cho K."/>
        </authorList>
    </citation>
    <scope>NUCLEOTIDE SEQUENCE [LARGE SCALE GENOMIC DNA]</scope>
    <source>
        <strain evidence="18">LZ3.2</strain>
        <tissue evidence="18">Leaf</tissue>
    </source>
</reference>
<comment type="similarity">
    <text evidence="3">Belongs to the universal ribosomal protein uL29 family.</text>
</comment>
<evidence type="ECO:0000256" key="15">
    <source>
        <dbReference type="ARBA" id="ARBA00060029"/>
    </source>
</evidence>
<evidence type="ECO:0000256" key="3">
    <source>
        <dbReference type="ARBA" id="ARBA00009254"/>
    </source>
</evidence>
<dbReference type="PROSITE" id="PS50192">
    <property type="entry name" value="T_SNARE"/>
    <property type="match status" value="1"/>
</dbReference>
<dbReference type="OrthoDB" id="261831at2759"/>
<keyword evidence="9 16" id="KW-1133">Transmembrane helix</keyword>
<dbReference type="FunFam" id="1.10.287.310:FF:000002">
    <property type="entry name" value="60S ribosomal protein L35"/>
    <property type="match status" value="1"/>
</dbReference>
<dbReference type="GO" id="GO:0015031">
    <property type="term" value="P:protein transport"/>
    <property type="evidence" value="ECO:0007669"/>
    <property type="project" value="UniProtKB-KW"/>
</dbReference>
<evidence type="ECO:0000256" key="1">
    <source>
        <dbReference type="ARBA" id="ARBA00004163"/>
    </source>
</evidence>
<evidence type="ECO:0000256" key="16">
    <source>
        <dbReference type="SAM" id="Phobius"/>
    </source>
</evidence>
<comment type="subcellular location">
    <subcellularLocation>
        <location evidence="1">Endoplasmic reticulum membrane</location>
        <topology evidence="1">Single-pass type IV membrane protein</topology>
    </subcellularLocation>
    <subcellularLocation>
        <location evidence="2">Golgi apparatus membrane</location>
        <topology evidence="2">Single-pass type IV membrane protein</topology>
    </subcellularLocation>
</comment>
<dbReference type="SUPFAM" id="SSF58038">
    <property type="entry name" value="SNARE fusion complex"/>
    <property type="match status" value="1"/>
</dbReference>
<accession>A0A9J5YBT3</accession>
<dbReference type="Gene3D" id="1.20.5.110">
    <property type="match status" value="1"/>
</dbReference>
<dbReference type="InterPro" id="IPR001854">
    <property type="entry name" value="Ribosomal_uL29"/>
</dbReference>
<dbReference type="GO" id="GO:1990904">
    <property type="term" value="C:ribonucleoprotein complex"/>
    <property type="evidence" value="ECO:0007669"/>
    <property type="project" value="UniProtKB-KW"/>
</dbReference>
<evidence type="ECO:0000256" key="11">
    <source>
        <dbReference type="ARBA" id="ARBA00023054"/>
    </source>
</evidence>
<feature type="transmembrane region" description="Helical" evidence="16">
    <location>
        <begin position="430"/>
        <end position="448"/>
    </location>
</feature>
<evidence type="ECO:0000256" key="13">
    <source>
        <dbReference type="ARBA" id="ARBA00023274"/>
    </source>
</evidence>
<dbReference type="SMART" id="SM00397">
    <property type="entry name" value="t_SNARE"/>
    <property type="match status" value="1"/>
</dbReference>
<dbReference type="CDD" id="cd15853">
    <property type="entry name" value="SNARE_Bet1"/>
    <property type="match status" value="1"/>
</dbReference>
<dbReference type="HAMAP" id="MF_00374">
    <property type="entry name" value="Ribosomal_uL29"/>
    <property type="match status" value="1"/>
</dbReference>
<keyword evidence="11" id="KW-0175">Coiled coil</keyword>
<evidence type="ECO:0000256" key="14">
    <source>
        <dbReference type="ARBA" id="ARBA00037962"/>
    </source>
</evidence>
<dbReference type="Proteomes" id="UP000824120">
    <property type="component" value="Chromosome 6"/>
</dbReference>
<evidence type="ECO:0000256" key="7">
    <source>
        <dbReference type="ARBA" id="ARBA00022927"/>
    </source>
</evidence>
<evidence type="ECO:0000256" key="5">
    <source>
        <dbReference type="ARBA" id="ARBA00022692"/>
    </source>
</evidence>
<evidence type="ECO:0000313" key="19">
    <source>
        <dbReference type="Proteomes" id="UP000824120"/>
    </source>
</evidence>
<dbReference type="FunFam" id="1.20.5.110:FF:000033">
    <property type="entry name" value="bet1-like SNARE 1-1"/>
    <property type="match status" value="1"/>
</dbReference>
<dbReference type="EMBL" id="JACXVP010000006">
    <property type="protein sequence ID" value="KAG5598171.1"/>
    <property type="molecule type" value="Genomic_DNA"/>
</dbReference>
<dbReference type="Gene3D" id="1.10.287.310">
    <property type="match status" value="1"/>
</dbReference>
<dbReference type="InterPro" id="IPR000727">
    <property type="entry name" value="T_SNARE_dom"/>
</dbReference>
<feature type="transmembrane region" description="Helical" evidence="16">
    <location>
        <begin position="199"/>
        <end position="221"/>
    </location>
</feature>
<keyword evidence="13" id="KW-0687">Ribonucleoprotein</keyword>
<dbReference type="NCBIfam" id="TIGR00012">
    <property type="entry name" value="L29"/>
    <property type="match status" value="1"/>
</dbReference>
<dbReference type="AlphaFoldDB" id="A0A9J5YBT3"/>
<evidence type="ECO:0000259" key="17">
    <source>
        <dbReference type="PROSITE" id="PS50192"/>
    </source>
</evidence>
<dbReference type="Pfam" id="PF00831">
    <property type="entry name" value="Ribosomal_L29"/>
    <property type="match status" value="1"/>
</dbReference>
<keyword evidence="12 16" id="KW-0472">Membrane</keyword>
<dbReference type="CDD" id="cd00427">
    <property type="entry name" value="Ribosomal_L29_HIP"/>
    <property type="match status" value="1"/>
</dbReference>
<sequence>MARIKVHELRNKSKTNLLAQLKELKAELALLHVAKVTGGALNKLSKIKVVRLSIAQVLIVISQKQKSTLREVYKNKKYLPLTKSLARSGCAVVVTVEVGGGKKNSDESLLMLEFLGVKIYRGKRFASVHVWRCNEQLKTVKGNKPNKEKRPISVPGSDGVAPPVVELEEGSVGNGGRKVEETKNGVVGFEIVKKLPRKVLGILSNLPLAIAEMFAIAALMASRTFIDQGEAPDYYLREKGFIVSVVSSPALSHPSATPLCRRRRRRRHRRCYSAPGLVIPDPPEKIHINRSFKLNRLIIGRYEFTKASFYLYLAPVLCACSSYECEGGKPSQERGNRAALFDGIEEGGIRASSSYSSHEIDEQENERAIDGLQDRVSFLKKLSGDIHEEVDTHNRMLDRMGNDMDSSRGILSGTMDKFKMVFETKSSRRMFTLVASFVVLFLVVYYLTR</sequence>
<gene>
    <name evidence="18" type="ORF">H5410_029541</name>
</gene>
<keyword evidence="4" id="KW-0813">Transport</keyword>
<protein>
    <recommendedName>
        <fullName evidence="17">t-SNARE coiled-coil homology domain-containing protein</fullName>
    </recommendedName>
</protein>
<evidence type="ECO:0000256" key="6">
    <source>
        <dbReference type="ARBA" id="ARBA00022824"/>
    </source>
</evidence>
<dbReference type="PANTHER" id="PTHR12791">
    <property type="entry name" value="GOLGI SNARE BET1-RELATED"/>
    <property type="match status" value="1"/>
</dbReference>
<evidence type="ECO:0000256" key="9">
    <source>
        <dbReference type="ARBA" id="ARBA00022989"/>
    </source>
</evidence>
<evidence type="ECO:0000313" key="18">
    <source>
        <dbReference type="EMBL" id="KAG5598171.1"/>
    </source>
</evidence>
<dbReference type="GO" id="GO:0006412">
    <property type="term" value="P:translation"/>
    <property type="evidence" value="ECO:0007669"/>
    <property type="project" value="InterPro"/>
</dbReference>
<comment type="similarity">
    <text evidence="14">Belongs to the BET1 family.</text>
</comment>
<evidence type="ECO:0000256" key="8">
    <source>
        <dbReference type="ARBA" id="ARBA00022980"/>
    </source>
</evidence>
<dbReference type="InterPro" id="IPR039899">
    <property type="entry name" value="BET1_SNARE"/>
</dbReference>
<evidence type="ECO:0000256" key="4">
    <source>
        <dbReference type="ARBA" id="ARBA00022448"/>
    </source>
</evidence>
<comment type="caution">
    <text evidence="18">The sequence shown here is derived from an EMBL/GenBank/DDBJ whole genome shotgun (WGS) entry which is preliminary data.</text>
</comment>
<proteinExistence type="inferred from homology"/>